<dbReference type="GO" id="GO:0022857">
    <property type="term" value="F:transmembrane transporter activity"/>
    <property type="evidence" value="ECO:0007669"/>
    <property type="project" value="InterPro"/>
</dbReference>
<protein>
    <submittedName>
        <fullName evidence="12">Uncharacterized membrane protein YjjP (DUF1212 family)</fullName>
    </submittedName>
</protein>
<organism evidence="12 13">
    <name type="scientific">Allostreptomyces psammosilenae</name>
    <dbReference type="NCBI Taxonomy" id="1892865"/>
    <lineage>
        <taxon>Bacteria</taxon>
        <taxon>Bacillati</taxon>
        <taxon>Actinomycetota</taxon>
        <taxon>Actinomycetes</taxon>
        <taxon>Kitasatosporales</taxon>
        <taxon>Streptomycetaceae</taxon>
        <taxon>Allostreptomyces</taxon>
    </lineage>
</organism>
<dbReference type="RefSeq" id="WP_376773938.1">
    <property type="nucleotide sequence ID" value="NZ_JACBZD010000001.1"/>
</dbReference>
<dbReference type="EMBL" id="JACBZD010000001">
    <property type="protein sequence ID" value="NYI05668.1"/>
    <property type="molecule type" value="Genomic_DNA"/>
</dbReference>
<dbReference type="InterPro" id="IPR050539">
    <property type="entry name" value="ThrE_Dicarb/AminoAcid_Exp"/>
</dbReference>
<dbReference type="InterPro" id="IPR024528">
    <property type="entry name" value="ThrE_2"/>
</dbReference>
<name>A0A853A579_9ACTN</name>
<evidence type="ECO:0000256" key="5">
    <source>
        <dbReference type="ARBA" id="ARBA00022989"/>
    </source>
</evidence>
<comment type="similarity">
    <text evidence="7">Belongs to the ThrE exporter (TC 2.A.79) family.</text>
</comment>
<comment type="subcellular location">
    <subcellularLocation>
        <location evidence="1">Cell membrane</location>
        <topology evidence="1">Multi-pass membrane protein</topology>
    </subcellularLocation>
</comment>
<dbReference type="Proteomes" id="UP000567795">
    <property type="component" value="Unassembled WGS sequence"/>
</dbReference>
<dbReference type="PANTHER" id="PTHR34390">
    <property type="entry name" value="UPF0442 PROTEIN YJJB-RELATED"/>
    <property type="match status" value="1"/>
</dbReference>
<dbReference type="GO" id="GO:0005886">
    <property type="term" value="C:plasma membrane"/>
    <property type="evidence" value="ECO:0007669"/>
    <property type="project" value="UniProtKB-SubCell"/>
</dbReference>
<feature type="compositionally biased region" description="Low complexity" evidence="8">
    <location>
        <begin position="132"/>
        <end position="180"/>
    </location>
</feature>
<dbReference type="AlphaFoldDB" id="A0A853A579"/>
<feature type="domain" description="Threonine/Serine exporter ThrE" evidence="11">
    <location>
        <begin position="557"/>
        <end position="681"/>
    </location>
</feature>
<evidence type="ECO:0000256" key="7">
    <source>
        <dbReference type="ARBA" id="ARBA00034125"/>
    </source>
</evidence>
<feature type="transmembrane region" description="Helical" evidence="9">
    <location>
        <begin position="662"/>
        <end position="681"/>
    </location>
</feature>
<evidence type="ECO:0000313" key="13">
    <source>
        <dbReference type="Proteomes" id="UP000567795"/>
    </source>
</evidence>
<sequence length="710" mass="73854">MTESEAWEPDEVAELPVLPSRAAREALHAEVEAELDAEWGTEFHGTPRPTVPSAPPAGTPLPEVPKPGAAEAREGEAADRPGWPVIRLLEQSDGMGEDLAPVPERSADVVAERPPAEPKAGAATEPKAEAKSGTATGSEGEPETGAEPAATPATPATPAAPAVTPSFSPSVVSPMSPAATQAHPPIGGGLQQPARPPAGEESGGTPITLTTTTGGTPIVATTGGHPVVLTPAGGVPLAPYGMAPGAPGAPGAVSQPWQDRMRMLLRTPLYERPAYEPPARVEHTASVPRVLDLALRIGELLLSSGESAEDVEAAMLGVTRAYGLDRCEPNVTFTLLTISYQPSLVDSPVTAERVVRRRGSDYTRLAAVYRLVDDITAEDTTVEEAYGRLAEIRRNRHPYPGWLIALASGTLAGAASVLVGGGWQVFSAAFVAAVLGDRLAWLLARRGLPEFYQFVVAATPAAFTGVLLDLWDVEVRASAVITGGLFALIPGRALVAAVQDGLTGFYITASARLLEVMYLVVGIVCGVGGVLYAGVRWGVQLNADEGFRPANEPVPQLASAMVLTLAFSVMLQAQRRSLLPAMVNGGIGWTVYGTLTYQAGVSPVIATAVAAGLVGLFAQLLSRYRYASALPYVIPAIGPLLPGSATYLGLLSFANGHVDDGWVSLTRAASLALALAVGVNLGGEMARLFLRVPGAGDREQRQAAKRTRGF</sequence>
<keyword evidence="2" id="KW-1003">Cell membrane</keyword>
<dbReference type="Pfam" id="PF12821">
    <property type="entry name" value="ThrE_2"/>
    <property type="match status" value="1"/>
</dbReference>
<evidence type="ECO:0000256" key="6">
    <source>
        <dbReference type="ARBA" id="ARBA00023136"/>
    </source>
</evidence>
<evidence type="ECO:0000256" key="8">
    <source>
        <dbReference type="SAM" id="MobiDB-lite"/>
    </source>
</evidence>
<feature type="compositionally biased region" description="Pro residues" evidence="8">
    <location>
        <begin position="49"/>
        <end position="65"/>
    </location>
</feature>
<evidence type="ECO:0000256" key="9">
    <source>
        <dbReference type="SAM" id="Phobius"/>
    </source>
</evidence>
<evidence type="ECO:0000256" key="4">
    <source>
        <dbReference type="ARBA" id="ARBA00022692"/>
    </source>
</evidence>
<keyword evidence="5 9" id="KW-1133">Transmembrane helix</keyword>
<feature type="transmembrane region" description="Helical" evidence="9">
    <location>
        <begin position="601"/>
        <end position="622"/>
    </location>
</feature>
<feature type="transmembrane region" description="Helical" evidence="9">
    <location>
        <begin position="578"/>
        <end position="595"/>
    </location>
</feature>
<evidence type="ECO:0000313" key="12">
    <source>
        <dbReference type="EMBL" id="NYI05668.1"/>
    </source>
</evidence>
<evidence type="ECO:0000256" key="3">
    <source>
        <dbReference type="ARBA" id="ARBA00022519"/>
    </source>
</evidence>
<keyword evidence="4 9" id="KW-0812">Transmembrane</keyword>
<dbReference type="GO" id="GO:0015744">
    <property type="term" value="P:succinate transport"/>
    <property type="evidence" value="ECO:0007669"/>
    <property type="project" value="TreeGrafter"/>
</dbReference>
<evidence type="ECO:0000259" key="10">
    <source>
        <dbReference type="Pfam" id="PF06738"/>
    </source>
</evidence>
<dbReference type="PANTHER" id="PTHR34390:SF1">
    <property type="entry name" value="SUCCINATE TRANSPORTER SUBUNIT YJJB-RELATED"/>
    <property type="match status" value="1"/>
</dbReference>
<proteinExistence type="inferred from homology"/>
<evidence type="ECO:0000256" key="2">
    <source>
        <dbReference type="ARBA" id="ARBA00022475"/>
    </source>
</evidence>
<keyword evidence="6 9" id="KW-0472">Membrane</keyword>
<evidence type="ECO:0000256" key="1">
    <source>
        <dbReference type="ARBA" id="ARBA00004651"/>
    </source>
</evidence>
<keyword evidence="3" id="KW-0997">Cell inner membrane</keyword>
<dbReference type="Pfam" id="PF06738">
    <property type="entry name" value="ThrE"/>
    <property type="match status" value="1"/>
</dbReference>
<feature type="compositionally biased region" description="Basic and acidic residues" evidence="8">
    <location>
        <begin position="105"/>
        <end position="116"/>
    </location>
</feature>
<reference evidence="12 13" key="1">
    <citation type="submission" date="2020-07" db="EMBL/GenBank/DDBJ databases">
        <title>Sequencing the genomes of 1000 actinobacteria strains.</title>
        <authorList>
            <person name="Klenk H.-P."/>
        </authorList>
    </citation>
    <scope>NUCLEOTIDE SEQUENCE [LARGE SCALE GENOMIC DNA]</scope>
    <source>
        <strain evidence="12 13">DSM 42178</strain>
    </source>
</reference>
<feature type="domain" description="Threonine/serine exporter-like N-terminal" evidence="10">
    <location>
        <begin position="292"/>
        <end position="531"/>
    </location>
</feature>
<dbReference type="InterPro" id="IPR010619">
    <property type="entry name" value="ThrE-like_N"/>
</dbReference>
<feature type="transmembrane region" description="Helical" evidence="9">
    <location>
        <begin position="629"/>
        <end position="650"/>
    </location>
</feature>
<evidence type="ECO:0000259" key="11">
    <source>
        <dbReference type="Pfam" id="PF12821"/>
    </source>
</evidence>
<comment type="caution">
    <text evidence="12">The sequence shown here is derived from an EMBL/GenBank/DDBJ whole genome shotgun (WGS) entry which is preliminary data.</text>
</comment>
<feature type="transmembrane region" description="Helical" evidence="9">
    <location>
        <begin position="477"/>
        <end position="495"/>
    </location>
</feature>
<accession>A0A853A579</accession>
<feature type="transmembrane region" description="Helical" evidence="9">
    <location>
        <begin position="554"/>
        <end position="571"/>
    </location>
</feature>
<feature type="transmembrane region" description="Helical" evidence="9">
    <location>
        <begin position="451"/>
        <end position="471"/>
    </location>
</feature>
<keyword evidence="13" id="KW-1185">Reference proteome</keyword>
<gene>
    <name evidence="12" type="ORF">FHU37_002611</name>
</gene>
<feature type="region of interest" description="Disordered" evidence="8">
    <location>
        <begin position="39"/>
        <end position="208"/>
    </location>
</feature>
<feature type="transmembrane region" description="Helical" evidence="9">
    <location>
        <begin position="516"/>
        <end position="534"/>
    </location>
</feature>